<dbReference type="Pfam" id="PF01835">
    <property type="entry name" value="MG2"/>
    <property type="match status" value="1"/>
</dbReference>
<evidence type="ECO:0000313" key="5">
    <source>
        <dbReference type="EMBL" id="CAH1001485.1"/>
    </source>
</evidence>
<dbReference type="SUPFAM" id="SSF48239">
    <property type="entry name" value="Terpenoid cyclases/Protein prenyltransferases"/>
    <property type="match status" value="1"/>
</dbReference>
<comment type="caution">
    <text evidence="5">The sequence shown here is derived from an EMBL/GenBank/DDBJ whole genome shotgun (WGS) entry which is preliminary data.</text>
</comment>
<dbReference type="Proteomes" id="UP000837803">
    <property type="component" value="Unassembled WGS sequence"/>
</dbReference>
<dbReference type="EMBL" id="CAKLPZ010000003">
    <property type="protein sequence ID" value="CAH1001485.1"/>
    <property type="molecule type" value="Genomic_DNA"/>
</dbReference>
<feature type="signal peptide" evidence="3">
    <location>
        <begin position="1"/>
        <end position="18"/>
    </location>
</feature>
<dbReference type="Gene3D" id="1.50.10.20">
    <property type="match status" value="1"/>
</dbReference>
<sequence length="2013" mass="221600">MRYLLSVLLLTLTTALMAQSYTAGYAKLAAHVEAGRYRSALEVADSIYAQASAAGQSDQILRALSERVSLTQVLAEDEQQDALTLLRTALATHRDDPVVTALTHLLLGEAYFSYAEQNQYRLREVTEIAGAEVSDSLPLADYSLAQLLDIGSDHLYRSLALARAGQTALGEVPALIMGGQDRVAELPTLYDLVVGRALDLLSSGLGSLTDERPLDAAELLLPAADYCDLDLASRYDTTQATPRKLLLYQDWIAYHLDEGGPALLHADLERMKYVHQLGAADSFYLTALEDAYARHADSPLRDRFLVKSARLLHRDDTLLGTRPRVRALALLDRVGETDPVARVEADRLRAAITATGLSIQTQTHYPLGEHLLVSVAYQNVDRLFYRVYTYDATVEDEYTRSISDRLASIQQGTLATSGSQRLVANEDYSHHITELDLDALPAGGYQLVITDDASFDPAVGTFTVASFQVTDLATLQLNAEGNLVQVVHRTTGAARADVRVEVRQLDRRNRSYRQVATRRTGPDGTFTLPVPKNYAQYQLILTDPATGDRLVMEQYAYRDNQYTTRNEHYTTLLTDRSIYRPGQRVHVYGLEYKTDAERLPAILPNSKVEVVLRDANYQEVARQQATTDAYGRFSLDFELPEGGLTGVFTIETGNGNTSIRVEEYKRPRLLVTLDAPAAAVPGTAVTVTGEALTYAGPAVTEAGVKYRVYLEEVRWYYYRSFGGGGGGGGERALIESGTTTTDNEGAFSLTFTPAEDLLLTGNARYRYVIEADVADQTGETHMATTSVRVRGERPAVAVTTLQESVDRGDSLTIRALTDQEDTTLTIELRITPVTKPNAALLERDWPMPDRPVINPAAFARSFPYLAYAAVPELTEWPTTGAAVYTAATTLRQGTASLTLPADFPVGHYRIDWTYADGTPGTPATFSVYSAATAELPAGTLYRFSQATDSVHPNEPTELTLISALDLPLVFSRWESRAGLSVARDSTTARRLTLRYTPTEADRGGIYHSLAFTRLNRVFQETRSLSLPWYNKELHVTYATFRSKLRPGEPEQWTLQLRSDDSLPAAAAALATMYDASLDQLYAGEGWQFSPYPSYGGSGPLVENTSFGSQSARSFGSPSSRSSDTIPDLPRLRLSYGNDAYASRMLQGKVMGVSIRGHSSVRSSAAPELEEMAFADSDSSPEVTAAITTLAPPPPPSVMEENAATPQPPIDIRTNLQETAFWLPELTAGPDGSLQVSFTSPEALTAWKFRLFAHDKALNYTISQREIVTQKELMVLPNVPRFLREGDRMELTAKVSNLSDQELPVTVTLELFDPVTLQVLGAEQLQTLTGGAAGANALSQEVALTAGTSTTVRFPLSIPDGASLDGPLGYRVIARSADFSDGEENVVPVLSDRTLITVSQPFYLKRGENKSVTLPGLADLSAQASIRTPISYTLQATTNPAWLALKALPYLMEYPYDCTEQLANRYFANQLAYQTVSTKPVLEQVFRQWQADSTALLSELEKNQDLKNALLTETPWVREAESEAAQRARIGELFQLKRLAREQTKTLAKLAARQECDGAYSWFPGGPSNRYMTQYVVETIARMQQLGVIDQTQQATVKQITTAAIDYLDRELAADYRRLFAETRDSADLRDAYQPTALQLHYLYARTQLVSAPPVDGEAFDFFRERAYASWTEYGLYEQALIALTAASLSPSPSPGERGGAVAQAIIASLRERALHSDEFGMYWKYAQGYRWNKLPIETHTRLLEAFRTIDPRQDELDNMRLWLLSNKRTNAWPTTKATAAAVYAILSGGAEYTVEQSARPLEASWSGRSGKELGTRVRALQESAEAATGAFTLRVPGTEVTPDLATVQLKNPGNDLVWGGVFWQYTDVAARVNANSDGPLSLERTLYKKVGDRLQPISASAPLHPGDRITVRLTIRSDRAMDYVHVKDRRAATFEPVDVLSGYQRQGGLGYYFAPGDLATNFFIDHLPKGTYVLEYDLFATYTGEFSNGLGRVQCLYAPEFGGNSSGSRISVE</sequence>
<dbReference type="PANTHER" id="PTHR40094:SF1">
    <property type="entry name" value="UBIQUITIN DOMAIN-CONTAINING PROTEIN"/>
    <property type="match status" value="1"/>
</dbReference>
<accession>A0ABM9B2V0</accession>
<comment type="similarity">
    <text evidence="1">Belongs to the protease inhibitor I39 (alpha-2-macroglobulin) family. Bacterial alpha-2-macroglobulin subfamily.</text>
</comment>
<proteinExistence type="inferred from homology"/>
<dbReference type="InterPro" id="IPR051802">
    <property type="entry name" value="YfhM-like"/>
</dbReference>
<dbReference type="InterPro" id="IPR041246">
    <property type="entry name" value="Bact_MG10"/>
</dbReference>
<feature type="domain" description="Alpha-2-macroglobulin" evidence="4">
    <location>
        <begin position="1218"/>
        <end position="1308"/>
    </location>
</feature>
<organism evidence="5 6">
    <name type="scientific">Neolewinella maritima</name>
    <dbReference type="NCBI Taxonomy" id="1383882"/>
    <lineage>
        <taxon>Bacteria</taxon>
        <taxon>Pseudomonadati</taxon>
        <taxon>Bacteroidota</taxon>
        <taxon>Saprospiria</taxon>
        <taxon>Saprospirales</taxon>
        <taxon>Lewinellaceae</taxon>
        <taxon>Neolewinella</taxon>
    </lineage>
</organism>
<gene>
    <name evidence="5" type="ORF">LEM8419_02388</name>
</gene>
<dbReference type="InterPro" id="IPR001599">
    <property type="entry name" value="Macroglobln_a2"/>
</dbReference>
<protein>
    <recommendedName>
        <fullName evidence="4">Alpha-2-macroglobulin domain-containing protein</fullName>
    </recommendedName>
</protein>
<dbReference type="RefSeq" id="WP_238751337.1">
    <property type="nucleotide sequence ID" value="NZ_CAKLPZ010000003.1"/>
</dbReference>
<dbReference type="Pfam" id="PF00207">
    <property type="entry name" value="A2M"/>
    <property type="match status" value="1"/>
</dbReference>
<evidence type="ECO:0000256" key="2">
    <source>
        <dbReference type="SAM" id="MobiDB-lite"/>
    </source>
</evidence>
<name>A0ABM9B2V0_9BACT</name>
<feature type="chain" id="PRO_5045867984" description="Alpha-2-macroglobulin domain-containing protein" evidence="3">
    <location>
        <begin position="19"/>
        <end position="2013"/>
    </location>
</feature>
<dbReference type="InterPro" id="IPR002890">
    <property type="entry name" value="MG2"/>
</dbReference>
<feature type="region of interest" description="Disordered" evidence="2">
    <location>
        <begin position="1100"/>
        <end position="1128"/>
    </location>
</feature>
<dbReference type="InterPro" id="IPR008930">
    <property type="entry name" value="Terpenoid_cyclase/PrenylTrfase"/>
</dbReference>
<dbReference type="PANTHER" id="PTHR40094">
    <property type="entry name" value="ALPHA-2-MACROGLOBULIN HOMOLOG"/>
    <property type="match status" value="1"/>
</dbReference>
<dbReference type="Gene3D" id="2.60.40.1930">
    <property type="match status" value="1"/>
</dbReference>
<dbReference type="Pfam" id="PF17973">
    <property type="entry name" value="bMG10"/>
    <property type="match status" value="1"/>
</dbReference>
<evidence type="ECO:0000313" key="6">
    <source>
        <dbReference type="Proteomes" id="UP000837803"/>
    </source>
</evidence>
<evidence type="ECO:0000256" key="1">
    <source>
        <dbReference type="ARBA" id="ARBA00010556"/>
    </source>
</evidence>
<reference evidence="5" key="1">
    <citation type="submission" date="2021-12" db="EMBL/GenBank/DDBJ databases">
        <authorList>
            <person name="Rodrigo-Torres L."/>
            <person name="Arahal R. D."/>
            <person name="Lucena T."/>
        </authorList>
    </citation>
    <scope>NUCLEOTIDE SEQUENCE</scope>
    <source>
        <strain evidence="5">CECT 8419</strain>
    </source>
</reference>
<keyword evidence="3" id="KW-0732">Signal</keyword>
<evidence type="ECO:0000256" key="3">
    <source>
        <dbReference type="SAM" id="SignalP"/>
    </source>
</evidence>
<dbReference type="SMART" id="SM01360">
    <property type="entry name" value="A2M"/>
    <property type="match status" value="1"/>
</dbReference>
<evidence type="ECO:0000259" key="4">
    <source>
        <dbReference type="SMART" id="SM01360"/>
    </source>
</evidence>
<feature type="compositionally biased region" description="Low complexity" evidence="2">
    <location>
        <begin position="1108"/>
        <end position="1122"/>
    </location>
</feature>
<keyword evidence="6" id="KW-1185">Reference proteome</keyword>